<proteinExistence type="predicted"/>
<organism evidence="1 2">
    <name type="scientific">Actinopolyspora biskrensis</name>
    <dbReference type="NCBI Taxonomy" id="1470178"/>
    <lineage>
        <taxon>Bacteria</taxon>
        <taxon>Bacillati</taxon>
        <taxon>Actinomycetota</taxon>
        <taxon>Actinomycetes</taxon>
        <taxon>Actinopolysporales</taxon>
        <taxon>Actinopolysporaceae</taxon>
        <taxon>Actinopolyspora</taxon>
    </lineage>
</organism>
<keyword evidence="2" id="KW-1185">Reference proteome</keyword>
<reference evidence="1 2" key="1">
    <citation type="submission" date="2020-07" db="EMBL/GenBank/DDBJ databases">
        <title>Genomic Encyclopedia of Type Strains, Phase III (KMG-III): the genomes of soil and plant-associated and newly described type strains.</title>
        <authorList>
            <person name="Whitman W."/>
        </authorList>
    </citation>
    <scope>NUCLEOTIDE SEQUENCE [LARGE SCALE GENOMIC DNA]</scope>
    <source>
        <strain evidence="1 2">CECT 8576</strain>
    </source>
</reference>
<dbReference type="RefSeq" id="WP_343075211.1">
    <property type="nucleotide sequence ID" value="NZ_JACBYW010000003.1"/>
</dbReference>
<dbReference type="Proteomes" id="UP000548304">
    <property type="component" value="Unassembled WGS sequence"/>
</dbReference>
<comment type="caution">
    <text evidence="1">The sequence shown here is derived from an EMBL/GenBank/DDBJ whole genome shotgun (WGS) entry which is preliminary data.</text>
</comment>
<gene>
    <name evidence="1" type="ORF">FHR84_001945</name>
</gene>
<name>A0A852YX75_9ACTN</name>
<accession>A0A852YX75</accession>
<evidence type="ECO:0000313" key="2">
    <source>
        <dbReference type="Proteomes" id="UP000548304"/>
    </source>
</evidence>
<sequence>MSRVDVGDAFVARFCEVLAESGEWKVSDPEDVLGNWQDFVSSCEQGYDEDQFEYDHDLEDRDTLEKALNDPVLNGFAEIEWLRREVYAVDERFRGLLHEQPRRDPASSPWWYAYVPRFAGREFAEDMYRMHGLNIRVVE</sequence>
<protein>
    <submittedName>
        <fullName evidence="1">Uncharacterized protein</fullName>
    </submittedName>
</protein>
<evidence type="ECO:0000313" key="1">
    <source>
        <dbReference type="EMBL" id="NYH78620.1"/>
    </source>
</evidence>
<dbReference type="EMBL" id="JACBYW010000003">
    <property type="protein sequence ID" value="NYH78620.1"/>
    <property type="molecule type" value="Genomic_DNA"/>
</dbReference>
<dbReference type="AlphaFoldDB" id="A0A852YX75"/>